<dbReference type="EMBL" id="KK207721">
    <property type="protein sequence ID" value="EZF56323.1"/>
    <property type="molecule type" value="Genomic_DNA"/>
</dbReference>
<evidence type="ECO:0000313" key="2">
    <source>
        <dbReference type="EMBL" id="EZF56323.1"/>
    </source>
</evidence>
<name>A0A022WE00_TRIRU</name>
<dbReference type="Proteomes" id="UP000023758">
    <property type="component" value="Unassembled WGS sequence"/>
</dbReference>
<organism evidence="2">
    <name type="scientific">Trichophyton rubrum CBS 288.86</name>
    <dbReference type="NCBI Taxonomy" id="1215330"/>
    <lineage>
        <taxon>Eukaryota</taxon>
        <taxon>Fungi</taxon>
        <taxon>Dikarya</taxon>
        <taxon>Ascomycota</taxon>
        <taxon>Pezizomycotina</taxon>
        <taxon>Eurotiomycetes</taxon>
        <taxon>Eurotiomycetidae</taxon>
        <taxon>Onygenales</taxon>
        <taxon>Arthrodermataceae</taxon>
        <taxon>Trichophyton</taxon>
    </lineage>
</organism>
<accession>A0A022WE00</accession>
<reference evidence="2" key="1">
    <citation type="submission" date="2014-02" db="EMBL/GenBank/DDBJ databases">
        <title>The Genome Sequence of Trichophyton rubrum (morphotype fischeri) CBS 288.86.</title>
        <authorList>
            <consortium name="The Broad Institute Genomics Platform"/>
            <person name="Cuomo C.A."/>
            <person name="White T.C."/>
            <person name="Graser Y."/>
            <person name="Martinez-Rossi N."/>
            <person name="Heitman J."/>
            <person name="Young S.K."/>
            <person name="Zeng Q."/>
            <person name="Gargeya S."/>
            <person name="Abouelleil A."/>
            <person name="Alvarado L."/>
            <person name="Chapman S.B."/>
            <person name="Gainer-Dewar J."/>
            <person name="Goldberg J."/>
            <person name="Griggs A."/>
            <person name="Gujja S."/>
            <person name="Hansen M."/>
            <person name="Howarth C."/>
            <person name="Imamovic A."/>
            <person name="Larimer J."/>
            <person name="Martinez D."/>
            <person name="Murphy C."/>
            <person name="Pearson M.D."/>
            <person name="Persinoti G."/>
            <person name="Poon T."/>
            <person name="Priest M."/>
            <person name="Roberts A.D."/>
            <person name="Saif S."/>
            <person name="Shea T.D."/>
            <person name="Sykes S.N."/>
            <person name="Wortman J."/>
            <person name="Nusbaum C."/>
            <person name="Birren B."/>
        </authorList>
    </citation>
    <scope>NUCLEOTIDE SEQUENCE [LARGE SCALE GENOMIC DNA]</scope>
    <source>
        <strain evidence="2">CBS 288.86</strain>
    </source>
</reference>
<sequence length="140" mass="15794">MVRFSSIDRNATELCGGPRQEESSSINNDNQSSMKSFLVSKRNNAIVYRILNITPTTGYLRNDILHVHPGGWDDIAFHIYIFPFKMLEDLPLPTHAGWIDTAQEVLLPFPSTPLNMCSMHGKHIPDGRVMVILDDTQKQG</sequence>
<gene>
    <name evidence="2" type="ORF">H103_01191</name>
</gene>
<proteinExistence type="predicted"/>
<protein>
    <submittedName>
        <fullName evidence="2">Uncharacterized protein</fullName>
    </submittedName>
</protein>
<dbReference type="HOGENOM" id="CLU_152739_0_0_1"/>
<feature type="region of interest" description="Disordered" evidence="1">
    <location>
        <begin position="1"/>
        <end position="31"/>
    </location>
</feature>
<dbReference type="OrthoDB" id="10497046at2759"/>
<evidence type="ECO:0000256" key="1">
    <source>
        <dbReference type="SAM" id="MobiDB-lite"/>
    </source>
</evidence>
<dbReference type="AlphaFoldDB" id="A0A022WE00"/>